<organism evidence="1 2">
    <name type="scientific">Chondromyces crocatus</name>
    <dbReference type="NCBI Taxonomy" id="52"/>
    <lineage>
        <taxon>Bacteria</taxon>
        <taxon>Pseudomonadati</taxon>
        <taxon>Myxococcota</taxon>
        <taxon>Polyangia</taxon>
        <taxon>Polyangiales</taxon>
        <taxon>Polyangiaceae</taxon>
        <taxon>Chondromyces</taxon>
    </lineage>
</organism>
<dbReference type="RefSeq" id="WP_050431520.1">
    <property type="nucleotide sequence ID" value="NZ_CP012159.1"/>
</dbReference>
<dbReference type="AlphaFoldDB" id="A0A0K1EEX8"/>
<proteinExistence type="predicted"/>
<dbReference type="Proteomes" id="UP000067626">
    <property type="component" value="Chromosome"/>
</dbReference>
<gene>
    <name evidence="1" type="ORF">CMC5_035770</name>
</gene>
<reference evidence="1 2" key="1">
    <citation type="submission" date="2015-07" db="EMBL/GenBank/DDBJ databases">
        <title>Genome analysis of myxobacterium Chondromyces crocatus Cm c5 reveals a high potential for natural compound synthesis and the genetic basis for the loss of fruiting body formation.</title>
        <authorList>
            <person name="Zaburannyi N."/>
            <person name="Bunk B."/>
            <person name="Maier J."/>
            <person name="Overmann J."/>
            <person name="Mueller R."/>
        </authorList>
    </citation>
    <scope>NUCLEOTIDE SEQUENCE [LARGE SCALE GENOMIC DNA]</scope>
    <source>
        <strain evidence="1 2">Cm c5</strain>
    </source>
</reference>
<dbReference type="PATRIC" id="fig|52.7.peg.3939"/>
<dbReference type="InterPro" id="IPR014955">
    <property type="entry name" value="DUF1826"/>
</dbReference>
<evidence type="ECO:0000313" key="2">
    <source>
        <dbReference type="Proteomes" id="UP000067626"/>
    </source>
</evidence>
<dbReference type="OrthoDB" id="5342505at2"/>
<protein>
    <recommendedName>
        <fullName evidence="3">DUF1826 domain-containing protein</fullName>
    </recommendedName>
</protein>
<dbReference type="KEGG" id="ccro:CMC5_035770"/>
<dbReference type="EMBL" id="CP012159">
    <property type="protein sequence ID" value="AKT39430.1"/>
    <property type="molecule type" value="Genomic_DNA"/>
</dbReference>
<dbReference type="STRING" id="52.CMC5_035770"/>
<name>A0A0K1EEX8_CHOCO</name>
<accession>A0A0K1EEX8</accession>
<evidence type="ECO:0000313" key="1">
    <source>
        <dbReference type="EMBL" id="AKT39430.1"/>
    </source>
</evidence>
<evidence type="ECO:0008006" key="3">
    <source>
        <dbReference type="Google" id="ProtNLM"/>
    </source>
</evidence>
<dbReference type="Pfam" id="PF08856">
    <property type="entry name" value="DUF1826"/>
    <property type="match status" value="1"/>
</dbReference>
<sequence>MSWSGGAVMHGRVPVCSAAAHLTVLEATGLSSILRPSVNLCLWRRRLDPDLLTWASRQATAATFEAERVLSRVRPDPSALVIALPASPQRVMLGADIAELSVRFAGLAGCGRVRATLSLSARDVCRKFHVDHVGLRLFCTYAGPGTEWIPNDAVRRDLLSRYDLAIDVANRSIQGNEGAARGAKPGEVLLLKGEGWPGNGGNGAVHRAPPIAAARLRRLVLTLDAVP</sequence>
<keyword evidence="2" id="KW-1185">Reference proteome</keyword>